<reference evidence="2" key="1">
    <citation type="submission" date="2022-10" db="EMBL/GenBank/DDBJ databases">
        <title>The complete genomes of actinobacterial strains from the NBC collection.</title>
        <authorList>
            <person name="Joergensen T.S."/>
            <person name="Alvarez Arevalo M."/>
            <person name="Sterndorff E.B."/>
            <person name="Faurdal D."/>
            <person name="Vuksanovic O."/>
            <person name="Mourched A.-S."/>
            <person name="Charusanti P."/>
            <person name="Shaw S."/>
            <person name="Blin K."/>
            <person name="Weber T."/>
        </authorList>
    </citation>
    <scope>NUCLEOTIDE SEQUENCE [LARGE SCALE GENOMIC DNA]</scope>
    <source>
        <strain evidence="2">NBC 01686</strain>
        <plasmid evidence="2">unnamed1</plasmid>
    </source>
</reference>
<feature type="region of interest" description="Disordered" evidence="1">
    <location>
        <begin position="271"/>
        <end position="297"/>
    </location>
</feature>
<dbReference type="RefSeq" id="WP_266478062.1">
    <property type="nucleotide sequence ID" value="NZ_CP109208.1"/>
</dbReference>
<protein>
    <submittedName>
        <fullName evidence="2">Uncharacterized protein</fullName>
    </submittedName>
</protein>
<evidence type="ECO:0000313" key="2">
    <source>
        <dbReference type="EMBL" id="WUU58336.1"/>
    </source>
</evidence>
<dbReference type="EMBL" id="CP109208">
    <property type="protein sequence ID" value="WUU58336.1"/>
    <property type="molecule type" value="Genomic_DNA"/>
</dbReference>
<feature type="compositionally biased region" description="Basic and acidic residues" evidence="1">
    <location>
        <begin position="334"/>
        <end position="360"/>
    </location>
</feature>
<accession>A0ABZ1YIY5</accession>
<organism evidence="2">
    <name type="scientific">Streptomyces althioticus</name>
    <dbReference type="NCBI Taxonomy" id="83380"/>
    <lineage>
        <taxon>Bacteria</taxon>
        <taxon>Bacillati</taxon>
        <taxon>Actinomycetota</taxon>
        <taxon>Actinomycetes</taxon>
        <taxon>Kitasatosporales</taxon>
        <taxon>Streptomycetaceae</taxon>
        <taxon>Streptomyces</taxon>
        <taxon>Streptomyces althioticus group</taxon>
    </lineage>
</organism>
<feature type="compositionally biased region" description="Low complexity" evidence="1">
    <location>
        <begin position="387"/>
        <end position="397"/>
    </location>
</feature>
<sequence>MTKTMRSRLLGAVRALVGDPALDGALDSVRLGAVVLMAKADARRDFRTSIWAEELGRWLGVSRSSVAHTVLPRLREAQVLDSEVVTNEQGHPTGLDCLIVPMHRAQQARDRRHPLALSRQELAVLLRLCEVLFGPGWTPRGKEPVPAGILAGRTGRGASTDRLGLLLMVLSTGKRGWLQLCPGTVNTGRGRPAATVARLLGCTPEAGGKVLSRLREHGVVEVVRRETASRLNHASRVRLVPVAEAHGHGPVPVPPKGLGERARSVLSDLAGSALGDLGPDQPAPPPGRTGHSLDAGGCTAGTADLAGSAQHHAGHASVVDEVNETAAGLGCSGEGRRGTGDRPERAGAREDEPAAGREVPRLTLVAGAGSPLRGEQPGHSAVDEQGRPPADSGASGSPRGGGPGAGQLGPGRVPRPPRDLKEVLAPVELLWARLDRPGARSTVAAAVRAELEVVAGQTGPAYARGVLARRLARRLTDQGGPGKVRDAVGWLIRRGLPRRPDCTDVRCDEGLRLDSGGLCETCAYRVADRRALRRRIEADVDAGMPGAPLAERRVAVEERLRAAVAREAEQARVRHARAAAERAARQAAIAQVRAEAEAAERARRAVPCAGCGAPDAAGLCTACATWRTTEEEIRAAALTAAAAQADVDDLGDVARVVAQAESALRREVEEASARVRADGATRDEAASLARLIAETAVFTRRRSAVALLARSEVATAEADLAFAARMRSAHRYRTRADAERAAAEAAEQARDRTARYLLAERLSVLRARWNSADAAPTHERRRPA</sequence>
<feature type="compositionally biased region" description="Gly residues" evidence="1">
    <location>
        <begin position="398"/>
        <end position="409"/>
    </location>
</feature>
<geneLocation type="plasmid" evidence="2">
    <name>unnamed1</name>
</geneLocation>
<name>A0ABZ1YIY5_9ACTN</name>
<proteinExistence type="predicted"/>
<keyword evidence="2" id="KW-0614">Plasmid</keyword>
<feature type="region of interest" description="Disordered" evidence="1">
    <location>
        <begin position="328"/>
        <end position="418"/>
    </location>
</feature>
<evidence type="ECO:0000256" key="1">
    <source>
        <dbReference type="SAM" id="MobiDB-lite"/>
    </source>
</evidence>
<gene>
    <name evidence="2" type="ORF">OIE82_34740</name>
</gene>